<keyword evidence="1" id="KW-0812">Transmembrane</keyword>
<protein>
    <submittedName>
        <fullName evidence="2">Uncharacterized protein</fullName>
    </submittedName>
</protein>
<evidence type="ECO:0000313" key="3">
    <source>
        <dbReference type="Proteomes" id="UP000542742"/>
    </source>
</evidence>
<name>A0A7W7CT07_9ACTN</name>
<dbReference type="RefSeq" id="WP_260416567.1">
    <property type="nucleotide sequence ID" value="NZ_BOMC01000039.1"/>
</dbReference>
<gene>
    <name evidence="2" type="ORF">BKA14_004272</name>
</gene>
<organism evidence="2 3">
    <name type="scientific">Paractinoplanes abujensis</name>
    <dbReference type="NCBI Taxonomy" id="882441"/>
    <lineage>
        <taxon>Bacteria</taxon>
        <taxon>Bacillati</taxon>
        <taxon>Actinomycetota</taxon>
        <taxon>Actinomycetes</taxon>
        <taxon>Micromonosporales</taxon>
        <taxon>Micromonosporaceae</taxon>
        <taxon>Paractinoplanes</taxon>
    </lineage>
</organism>
<keyword evidence="3" id="KW-1185">Reference proteome</keyword>
<evidence type="ECO:0000256" key="1">
    <source>
        <dbReference type="SAM" id="Phobius"/>
    </source>
</evidence>
<evidence type="ECO:0000313" key="2">
    <source>
        <dbReference type="EMBL" id="MBB4694124.1"/>
    </source>
</evidence>
<dbReference type="EMBL" id="JACHMF010000001">
    <property type="protein sequence ID" value="MBB4694124.1"/>
    <property type="molecule type" value="Genomic_DNA"/>
</dbReference>
<dbReference type="Proteomes" id="UP000542742">
    <property type="component" value="Unassembled WGS sequence"/>
</dbReference>
<proteinExistence type="predicted"/>
<keyword evidence="1" id="KW-1133">Transmembrane helix</keyword>
<feature type="transmembrane region" description="Helical" evidence="1">
    <location>
        <begin position="18"/>
        <end position="38"/>
    </location>
</feature>
<dbReference type="AlphaFoldDB" id="A0A7W7CT07"/>
<sequence>MRCYATSRASGEVPMKKLIAPLTFTVAAMYVVVLFVLAHSTP</sequence>
<accession>A0A7W7CT07</accession>
<keyword evidence="1" id="KW-0472">Membrane</keyword>
<comment type="caution">
    <text evidence="2">The sequence shown here is derived from an EMBL/GenBank/DDBJ whole genome shotgun (WGS) entry which is preliminary data.</text>
</comment>
<reference evidence="2 3" key="1">
    <citation type="submission" date="2020-08" db="EMBL/GenBank/DDBJ databases">
        <title>Sequencing the genomes of 1000 actinobacteria strains.</title>
        <authorList>
            <person name="Klenk H.-P."/>
        </authorList>
    </citation>
    <scope>NUCLEOTIDE SEQUENCE [LARGE SCALE GENOMIC DNA]</scope>
    <source>
        <strain evidence="2 3">DSM 45518</strain>
    </source>
</reference>